<dbReference type="InterPro" id="IPR007115">
    <property type="entry name" value="6-PTP_synth/QueD"/>
</dbReference>
<comment type="cofactor">
    <cofactor evidence="9 10">
        <name>Zn(2+)</name>
        <dbReference type="ChEBI" id="CHEBI:29105"/>
    </cofactor>
    <text evidence="9 10">Binds 1 zinc ion per subunit.</text>
</comment>
<dbReference type="GO" id="GO:0070497">
    <property type="term" value="F:6-carboxytetrahydropterin synthase activity"/>
    <property type="evidence" value="ECO:0007669"/>
    <property type="project" value="UniProtKB-EC"/>
</dbReference>
<dbReference type="EMBL" id="NOXS01000034">
    <property type="protein sequence ID" value="OYQ17417.1"/>
    <property type="molecule type" value="Genomic_DNA"/>
</dbReference>
<evidence type="ECO:0000256" key="1">
    <source>
        <dbReference type="ARBA" id="ARBA00002285"/>
    </source>
</evidence>
<dbReference type="PANTHER" id="PTHR12589">
    <property type="entry name" value="PYRUVOYL TETRAHYDROBIOPTERIN SYNTHASE"/>
    <property type="match status" value="1"/>
</dbReference>
<keyword evidence="5 9" id="KW-0479">Metal-binding</keyword>
<protein>
    <recommendedName>
        <fullName evidence="4 9">6-carboxy-5,6,7,8-tetrahydropterin synthase</fullName>
        <ecNumber evidence="9">4.-.-.-</ecNumber>
    </recommendedName>
</protein>
<gene>
    <name evidence="11" type="ORF">CHR90_15795</name>
</gene>
<dbReference type="EC" id="4.-.-.-" evidence="9"/>
<dbReference type="OrthoDB" id="9804698at2"/>
<dbReference type="AlphaFoldDB" id="A0A255XKB6"/>
<dbReference type="Gene3D" id="3.30.479.10">
    <property type="entry name" value="6-pyruvoyl tetrahydropterin synthase/QueD"/>
    <property type="match status" value="1"/>
</dbReference>
<evidence type="ECO:0000256" key="5">
    <source>
        <dbReference type="ARBA" id="ARBA00022723"/>
    </source>
</evidence>
<dbReference type="InterPro" id="IPR038418">
    <property type="entry name" value="6-PTP_synth/QueD_sf"/>
</dbReference>
<keyword evidence="9" id="KW-0671">Queuosine biosynthesis</keyword>
<dbReference type="UniPathway" id="UPA00391"/>
<evidence type="ECO:0000256" key="6">
    <source>
        <dbReference type="ARBA" id="ARBA00022833"/>
    </source>
</evidence>
<evidence type="ECO:0000256" key="4">
    <source>
        <dbReference type="ARBA" id="ARBA00018141"/>
    </source>
</evidence>
<dbReference type="GO" id="GO:0008616">
    <property type="term" value="P:tRNA queuosine(34) biosynthetic process"/>
    <property type="evidence" value="ECO:0007669"/>
    <property type="project" value="UniProtKB-KW"/>
</dbReference>
<organism evidence="11 12">
    <name type="scientific">Elstera cyanobacteriorum</name>
    <dbReference type="NCBI Taxonomy" id="2022747"/>
    <lineage>
        <taxon>Bacteria</taxon>
        <taxon>Pseudomonadati</taxon>
        <taxon>Pseudomonadota</taxon>
        <taxon>Alphaproteobacteria</taxon>
        <taxon>Rhodospirillales</taxon>
        <taxon>Rhodospirillaceae</taxon>
        <taxon>Elstera</taxon>
    </lineage>
</organism>
<comment type="function">
    <text evidence="1">Catalyzes the conversion of 7,8-dihydroneopterin triphosphate (H2NTP) to 6-carboxy-5,6,7,8-tetrahydropterin (CPH4) and acetaldehyde.</text>
</comment>
<feature type="binding site" evidence="10">
    <location>
        <position position="29"/>
    </location>
    <ligand>
        <name>Zn(2+)</name>
        <dbReference type="ChEBI" id="CHEBI:29105"/>
    </ligand>
</feature>
<evidence type="ECO:0000256" key="8">
    <source>
        <dbReference type="ARBA" id="ARBA00048807"/>
    </source>
</evidence>
<evidence type="ECO:0000313" key="11">
    <source>
        <dbReference type="EMBL" id="OYQ17417.1"/>
    </source>
</evidence>
<name>A0A255XKB6_9PROT</name>
<dbReference type="PANTHER" id="PTHR12589:SF7">
    <property type="entry name" value="6-PYRUVOYL TETRAHYDROBIOPTERIN SYNTHASE"/>
    <property type="match status" value="1"/>
</dbReference>
<evidence type="ECO:0000256" key="3">
    <source>
        <dbReference type="ARBA" id="ARBA00008900"/>
    </source>
</evidence>
<sequence>MFELSKQFYFEAAHTLERVIETESSRRIHGHTYHAEITVRGRPDPVSGMILDLGLFTRALEAVRARLDHHFLDDVPDLGPATLENLCVYLWRTLAPDLAGLNRVTVWRQASGDKCTYFGPEVN</sequence>
<comment type="caution">
    <text evidence="11">The sequence shown here is derived from an EMBL/GenBank/DDBJ whole genome shotgun (WGS) entry which is preliminary data.</text>
</comment>
<dbReference type="GO" id="GO:0046872">
    <property type="term" value="F:metal ion binding"/>
    <property type="evidence" value="ECO:0007669"/>
    <property type="project" value="UniProtKB-KW"/>
</dbReference>
<dbReference type="PIRSF" id="PIRSF006113">
    <property type="entry name" value="PTP_synth"/>
    <property type="match status" value="1"/>
</dbReference>
<evidence type="ECO:0000313" key="12">
    <source>
        <dbReference type="Proteomes" id="UP000216361"/>
    </source>
</evidence>
<feature type="binding site" evidence="10">
    <location>
        <position position="31"/>
    </location>
    <ligand>
        <name>Zn(2+)</name>
        <dbReference type="ChEBI" id="CHEBI:29105"/>
    </ligand>
</feature>
<dbReference type="RefSeq" id="WP_094410075.1">
    <property type="nucleotide sequence ID" value="NZ_BMJZ01000005.1"/>
</dbReference>
<proteinExistence type="inferred from homology"/>
<keyword evidence="7 9" id="KW-0456">Lyase</keyword>
<accession>A0A255XKB6</accession>
<keyword evidence="12" id="KW-1185">Reference proteome</keyword>
<evidence type="ECO:0000256" key="9">
    <source>
        <dbReference type="PIRNR" id="PIRNR006113"/>
    </source>
</evidence>
<keyword evidence="6 9" id="KW-0862">Zinc</keyword>
<evidence type="ECO:0000256" key="2">
    <source>
        <dbReference type="ARBA" id="ARBA00005061"/>
    </source>
</evidence>
<comment type="pathway">
    <text evidence="2 9">Purine metabolism; 7-cyano-7-deazaguanine biosynthesis.</text>
</comment>
<comment type="catalytic activity">
    <reaction evidence="8 9">
        <text>7,8-dihydroneopterin 3'-triphosphate + H2O = 6-carboxy-5,6,7,8-tetrahydropterin + triphosphate + acetaldehyde + 2 H(+)</text>
        <dbReference type="Rhea" id="RHEA:27966"/>
        <dbReference type="ChEBI" id="CHEBI:15343"/>
        <dbReference type="ChEBI" id="CHEBI:15377"/>
        <dbReference type="ChEBI" id="CHEBI:15378"/>
        <dbReference type="ChEBI" id="CHEBI:18036"/>
        <dbReference type="ChEBI" id="CHEBI:58462"/>
        <dbReference type="ChEBI" id="CHEBI:61032"/>
        <dbReference type="EC" id="4.1.2.50"/>
    </reaction>
</comment>
<evidence type="ECO:0000256" key="7">
    <source>
        <dbReference type="ARBA" id="ARBA00023239"/>
    </source>
</evidence>
<dbReference type="SUPFAM" id="SSF55620">
    <property type="entry name" value="Tetrahydrobiopterin biosynthesis enzymes-like"/>
    <property type="match status" value="1"/>
</dbReference>
<feature type="binding site" evidence="10">
    <location>
        <position position="14"/>
    </location>
    <ligand>
        <name>Zn(2+)</name>
        <dbReference type="ChEBI" id="CHEBI:29105"/>
    </ligand>
</feature>
<reference evidence="11 12" key="1">
    <citation type="submission" date="2017-07" db="EMBL/GenBank/DDBJ databases">
        <title>Elstera cyanobacteriorum sp. nov., a novel bacterium isolated from cyanobacterial aggregates in a eutrophic lake.</title>
        <authorList>
            <person name="Cai H."/>
        </authorList>
    </citation>
    <scope>NUCLEOTIDE SEQUENCE [LARGE SCALE GENOMIC DNA]</scope>
    <source>
        <strain evidence="11 12">TH019</strain>
    </source>
</reference>
<dbReference type="Proteomes" id="UP000216361">
    <property type="component" value="Unassembled WGS sequence"/>
</dbReference>
<dbReference type="Pfam" id="PF01242">
    <property type="entry name" value="PTPS"/>
    <property type="match status" value="1"/>
</dbReference>
<evidence type="ECO:0000256" key="10">
    <source>
        <dbReference type="PIRSR" id="PIRSR006113-2"/>
    </source>
</evidence>
<comment type="similarity">
    <text evidence="3 9">Belongs to the PTPS family. QueD subfamily.</text>
</comment>